<dbReference type="Proteomes" id="UP001448858">
    <property type="component" value="Chromosome"/>
</dbReference>
<dbReference type="RefSeq" id="WP_342022490.1">
    <property type="nucleotide sequence ID" value="NZ_CP151657.1"/>
</dbReference>
<dbReference type="InterPro" id="IPR029058">
    <property type="entry name" value="AB_hydrolase_fold"/>
</dbReference>
<organism evidence="6 7">
    <name type="scientific">Arthrobacter citreus</name>
    <dbReference type="NCBI Taxonomy" id="1670"/>
    <lineage>
        <taxon>Bacteria</taxon>
        <taxon>Bacillati</taxon>
        <taxon>Actinomycetota</taxon>
        <taxon>Actinomycetes</taxon>
        <taxon>Micrococcales</taxon>
        <taxon>Micrococcaceae</taxon>
        <taxon>Arthrobacter</taxon>
    </lineage>
</organism>
<protein>
    <submittedName>
        <fullName evidence="6">Alpha/beta hydrolase</fullName>
    </submittedName>
</protein>
<dbReference type="PANTHER" id="PTHR48081">
    <property type="entry name" value="AB HYDROLASE SUPERFAMILY PROTEIN C4A8.06C"/>
    <property type="match status" value="1"/>
</dbReference>
<keyword evidence="2 6" id="KW-0378">Hydrolase</keyword>
<keyword evidence="4" id="KW-0732">Signal</keyword>
<feature type="chain" id="PRO_5047117977" evidence="4">
    <location>
        <begin position="19"/>
        <end position="364"/>
    </location>
</feature>
<evidence type="ECO:0000256" key="2">
    <source>
        <dbReference type="ARBA" id="ARBA00022801"/>
    </source>
</evidence>
<dbReference type="InterPro" id="IPR033140">
    <property type="entry name" value="Lipase_GDXG_put_SER_AS"/>
</dbReference>
<evidence type="ECO:0000256" key="4">
    <source>
        <dbReference type="SAM" id="SignalP"/>
    </source>
</evidence>
<dbReference type="EMBL" id="CP151657">
    <property type="protein sequence ID" value="WZP14834.1"/>
    <property type="molecule type" value="Genomic_DNA"/>
</dbReference>
<evidence type="ECO:0000313" key="6">
    <source>
        <dbReference type="EMBL" id="WZP14834.1"/>
    </source>
</evidence>
<dbReference type="PROSITE" id="PS01174">
    <property type="entry name" value="LIPASE_GDXG_SER"/>
    <property type="match status" value="1"/>
</dbReference>
<sequence>MKLSSLTAAGLLTGVAAAGIAAAAALRHHPLPSALLIRGVFAGAGKVPVKEVLPHIPRFTVTRHRGLPYLGSDNKPSLDLFLPNDPSRRPLPVVMWIHGGAWISGSKEDVAPYLKVLAGYGYAVIGVGYSVSPAAVYPAAVKELNSALGFVRENADRYGLDPNRIVLAGDSAGAQLAAQLALAITQPEYARDTGVVPAAAPEQLCGIVLNCGVFDLASVARLPGPMGWGLRKALWSYTGSKDWAATAAAAHMSILEHVDHRFPPTYISSGNGDDLTRTQSLPLADRLSELGVPLVRRFWPQDYKPALGHEYQFQLHRPEAMESLHETAAFLEEVTGVSALPRNPLEERAPLRDFDASPDVRLSA</sequence>
<accession>A0ABZ2ZS95</accession>
<evidence type="ECO:0000259" key="5">
    <source>
        <dbReference type="Pfam" id="PF20434"/>
    </source>
</evidence>
<name>A0ABZ2ZS95_9MICC</name>
<feature type="signal peptide" evidence="4">
    <location>
        <begin position="1"/>
        <end position="18"/>
    </location>
</feature>
<dbReference type="InterPro" id="IPR050300">
    <property type="entry name" value="GDXG_lipolytic_enzyme"/>
</dbReference>
<evidence type="ECO:0000256" key="1">
    <source>
        <dbReference type="ARBA" id="ARBA00010515"/>
    </source>
</evidence>
<dbReference type="SUPFAM" id="SSF53474">
    <property type="entry name" value="alpha/beta-Hydrolases"/>
    <property type="match status" value="1"/>
</dbReference>
<dbReference type="GO" id="GO:0016787">
    <property type="term" value="F:hydrolase activity"/>
    <property type="evidence" value="ECO:0007669"/>
    <property type="project" value="UniProtKB-KW"/>
</dbReference>
<proteinExistence type="inferred from homology"/>
<dbReference type="Gene3D" id="3.40.50.1820">
    <property type="entry name" value="alpha/beta hydrolase"/>
    <property type="match status" value="1"/>
</dbReference>
<reference evidence="6 7" key="1">
    <citation type="submission" date="2024-04" db="EMBL/GenBank/DDBJ databases">
        <title>Arthrobacter sp. from Plains bison fecal sample.</title>
        <authorList>
            <person name="Ruzzini A."/>
        </authorList>
    </citation>
    <scope>NUCLEOTIDE SEQUENCE [LARGE SCALE GENOMIC DNA]</scope>
    <source>
        <strain evidence="6 7">EINP1</strain>
    </source>
</reference>
<evidence type="ECO:0000256" key="3">
    <source>
        <dbReference type="PROSITE-ProRule" id="PRU10038"/>
    </source>
</evidence>
<comment type="similarity">
    <text evidence="1">Belongs to the 'GDXG' lipolytic enzyme family.</text>
</comment>
<dbReference type="Pfam" id="PF20434">
    <property type="entry name" value="BD-FAE"/>
    <property type="match status" value="1"/>
</dbReference>
<feature type="domain" description="BD-FAE-like" evidence="5">
    <location>
        <begin position="78"/>
        <end position="283"/>
    </location>
</feature>
<dbReference type="InterPro" id="IPR049492">
    <property type="entry name" value="BD-FAE-like_dom"/>
</dbReference>
<evidence type="ECO:0000313" key="7">
    <source>
        <dbReference type="Proteomes" id="UP001448858"/>
    </source>
</evidence>
<keyword evidence="7" id="KW-1185">Reference proteome</keyword>
<gene>
    <name evidence="6" type="ORF">AAE021_11630</name>
</gene>
<feature type="active site" evidence="3">
    <location>
        <position position="171"/>
    </location>
</feature>